<dbReference type="EMBL" id="CP071182">
    <property type="protein sequence ID" value="QSO47192.1"/>
    <property type="molecule type" value="Genomic_DNA"/>
</dbReference>
<evidence type="ECO:0000256" key="2">
    <source>
        <dbReference type="ARBA" id="ARBA00005898"/>
    </source>
</evidence>
<comment type="caution">
    <text evidence="12">Lacks conserved residue(s) required for the propagation of feature annotation.</text>
</comment>
<feature type="binding site" evidence="12">
    <location>
        <position position="30"/>
    </location>
    <ligand>
        <name>UDP-N-acetyl-alpha-D-muramoyl-L-alanyl-D-glutamate</name>
        <dbReference type="ChEBI" id="CHEBI:83900"/>
    </ligand>
</feature>
<feature type="binding site" evidence="12">
    <location>
        <begin position="110"/>
        <end position="116"/>
    </location>
    <ligand>
        <name>ATP</name>
        <dbReference type="ChEBI" id="CHEBI:30616"/>
    </ligand>
</feature>
<keyword evidence="9 12" id="KW-0573">Peptidoglycan synthesis</keyword>
<organism evidence="17 18">
    <name type="scientific">Alicyclobacillus mengziensis</name>
    <dbReference type="NCBI Taxonomy" id="2931921"/>
    <lineage>
        <taxon>Bacteria</taxon>
        <taxon>Bacillati</taxon>
        <taxon>Bacillota</taxon>
        <taxon>Bacilli</taxon>
        <taxon>Bacillales</taxon>
        <taxon>Alicyclobacillaceae</taxon>
        <taxon>Alicyclobacillus</taxon>
    </lineage>
</organism>
<dbReference type="InterPro" id="IPR005761">
    <property type="entry name" value="UDP-N-AcMur-Glu-dNH2Pim_ligase"/>
</dbReference>
<gene>
    <name evidence="12" type="primary">murE</name>
    <name evidence="17" type="ORF">JZ786_22810</name>
</gene>
<evidence type="ECO:0000256" key="6">
    <source>
        <dbReference type="ARBA" id="ARBA00022741"/>
    </source>
</evidence>
<dbReference type="GO" id="GO:0051301">
    <property type="term" value="P:cell division"/>
    <property type="evidence" value="ECO:0007669"/>
    <property type="project" value="UniProtKB-KW"/>
</dbReference>
<dbReference type="SUPFAM" id="SSF53623">
    <property type="entry name" value="MurD-like peptide ligases, catalytic domain"/>
    <property type="match status" value="1"/>
</dbReference>
<dbReference type="Proteomes" id="UP000663505">
    <property type="component" value="Chromosome"/>
</dbReference>
<evidence type="ECO:0000256" key="10">
    <source>
        <dbReference type="ARBA" id="ARBA00023306"/>
    </source>
</evidence>
<keyword evidence="5 12" id="KW-0132">Cell division</keyword>
<comment type="cofactor">
    <cofactor evidence="12">
        <name>Mg(2+)</name>
        <dbReference type="ChEBI" id="CHEBI:18420"/>
    </cofactor>
</comment>
<feature type="domain" description="Mur ligase C-terminal" evidence="15">
    <location>
        <begin position="335"/>
        <end position="465"/>
    </location>
</feature>
<evidence type="ECO:0000259" key="15">
    <source>
        <dbReference type="Pfam" id="PF02875"/>
    </source>
</evidence>
<keyword evidence="12" id="KW-0460">Magnesium</keyword>
<keyword evidence="3 12" id="KW-0963">Cytoplasm</keyword>
<dbReference type="NCBIfam" id="NF001124">
    <property type="entry name" value="PRK00139.1-2"/>
    <property type="match status" value="1"/>
</dbReference>
<feature type="domain" description="Mur ligase central" evidence="16">
    <location>
        <begin position="108"/>
        <end position="312"/>
    </location>
</feature>
<evidence type="ECO:0000256" key="13">
    <source>
        <dbReference type="RuleBase" id="RU004135"/>
    </source>
</evidence>
<evidence type="ECO:0000313" key="17">
    <source>
        <dbReference type="EMBL" id="QSO47192.1"/>
    </source>
</evidence>
<evidence type="ECO:0000256" key="1">
    <source>
        <dbReference type="ARBA" id="ARBA00004752"/>
    </source>
</evidence>
<comment type="PTM">
    <text evidence="12">Carboxylation is probably crucial for Mg(2+) binding and, consequently, for the gamma-phosphate positioning of ATP.</text>
</comment>
<dbReference type="PROSITE" id="PS01011">
    <property type="entry name" value="FOLYLPOLYGLU_SYNT_1"/>
    <property type="match status" value="1"/>
</dbReference>
<feature type="binding site" evidence="12">
    <location>
        <begin position="152"/>
        <end position="153"/>
    </location>
    <ligand>
        <name>UDP-N-acetyl-alpha-D-muramoyl-L-alanyl-D-glutamate</name>
        <dbReference type="ChEBI" id="CHEBI:83900"/>
    </ligand>
</feature>
<protein>
    <recommendedName>
        <fullName evidence="12">UDP-N-acetylmuramyl-tripeptide synthetase</fullName>
        <ecNumber evidence="12">6.3.2.-</ecNumber>
    </recommendedName>
    <alternativeName>
        <fullName evidence="12">UDP-MurNAc-tripeptide synthetase</fullName>
    </alternativeName>
</protein>
<dbReference type="NCBIfam" id="TIGR01085">
    <property type="entry name" value="murE"/>
    <property type="match status" value="1"/>
</dbReference>
<dbReference type="PANTHER" id="PTHR23135">
    <property type="entry name" value="MUR LIGASE FAMILY MEMBER"/>
    <property type="match status" value="1"/>
</dbReference>
<evidence type="ECO:0000256" key="7">
    <source>
        <dbReference type="ARBA" id="ARBA00022840"/>
    </source>
</evidence>
<dbReference type="Pfam" id="PF02875">
    <property type="entry name" value="Mur_ligase_C"/>
    <property type="match status" value="1"/>
</dbReference>
<dbReference type="GO" id="GO:0000287">
    <property type="term" value="F:magnesium ion binding"/>
    <property type="evidence" value="ECO:0007669"/>
    <property type="project" value="UniProtKB-UniRule"/>
</dbReference>
<dbReference type="EC" id="6.3.2.-" evidence="12"/>
<dbReference type="InterPro" id="IPR018109">
    <property type="entry name" value="Folylpolyglutamate_synth_CS"/>
</dbReference>
<keyword evidence="10 12" id="KW-0131">Cell cycle</keyword>
<dbReference type="InterPro" id="IPR004101">
    <property type="entry name" value="Mur_ligase_C"/>
</dbReference>
<accession>A0A9X7Z6B2</accession>
<comment type="pathway">
    <text evidence="1 12 13">Cell wall biogenesis; peptidoglycan biosynthesis.</text>
</comment>
<evidence type="ECO:0000259" key="14">
    <source>
        <dbReference type="Pfam" id="PF01225"/>
    </source>
</evidence>
<keyword evidence="7 12" id="KW-0067">ATP-binding</keyword>
<dbReference type="InterPro" id="IPR035911">
    <property type="entry name" value="MurE/MurF_N"/>
</dbReference>
<dbReference type="InterPro" id="IPR013221">
    <property type="entry name" value="Mur_ligase_cen"/>
</dbReference>
<dbReference type="SUPFAM" id="SSF53244">
    <property type="entry name" value="MurD-like peptide ligases, peptide-binding domain"/>
    <property type="match status" value="1"/>
</dbReference>
<feature type="binding site" evidence="12">
    <location>
        <position position="187"/>
    </location>
    <ligand>
        <name>UDP-N-acetyl-alpha-D-muramoyl-L-alanyl-D-glutamate</name>
        <dbReference type="ChEBI" id="CHEBI:83900"/>
    </ligand>
</feature>
<feature type="modified residue" description="N6-carboxylysine" evidence="12">
    <location>
        <position position="219"/>
    </location>
</feature>
<keyword evidence="4 12" id="KW-0436">Ligase</keyword>
<dbReference type="GO" id="GO:0071555">
    <property type="term" value="P:cell wall organization"/>
    <property type="evidence" value="ECO:0007669"/>
    <property type="project" value="UniProtKB-KW"/>
</dbReference>
<evidence type="ECO:0000256" key="11">
    <source>
        <dbReference type="ARBA" id="ARBA00023316"/>
    </source>
</evidence>
<dbReference type="GO" id="GO:0004326">
    <property type="term" value="F:tetrahydrofolylpolyglutamate synthase activity"/>
    <property type="evidence" value="ECO:0007669"/>
    <property type="project" value="InterPro"/>
</dbReference>
<dbReference type="Gene3D" id="3.40.1390.10">
    <property type="entry name" value="MurE/MurF, N-terminal domain"/>
    <property type="match status" value="1"/>
</dbReference>
<feature type="binding site" evidence="12">
    <location>
        <position position="151"/>
    </location>
    <ligand>
        <name>UDP-N-acetyl-alpha-D-muramoyl-L-alanyl-D-glutamate</name>
        <dbReference type="ChEBI" id="CHEBI:83900"/>
    </ligand>
</feature>
<evidence type="ECO:0000256" key="3">
    <source>
        <dbReference type="ARBA" id="ARBA00022490"/>
    </source>
</evidence>
<dbReference type="GO" id="GO:0005524">
    <property type="term" value="F:ATP binding"/>
    <property type="evidence" value="ECO:0007669"/>
    <property type="project" value="UniProtKB-UniRule"/>
</dbReference>
<dbReference type="GO" id="GO:0005737">
    <property type="term" value="C:cytoplasm"/>
    <property type="evidence" value="ECO:0007669"/>
    <property type="project" value="UniProtKB-SubCell"/>
</dbReference>
<evidence type="ECO:0000256" key="12">
    <source>
        <dbReference type="HAMAP-Rule" id="MF_00208"/>
    </source>
</evidence>
<dbReference type="Gene3D" id="3.90.190.20">
    <property type="entry name" value="Mur ligase, C-terminal domain"/>
    <property type="match status" value="1"/>
</dbReference>
<dbReference type="GO" id="GO:0008360">
    <property type="term" value="P:regulation of cell shape"/>
    <property type="evidence" value="ECO:0007669"/>
    <property type="project" value="UniProtKB-KW"/>
</dbReference>
<dbReference type="Pfam" id="PF08245">
    <property type="entry name" value="Mur_ligase_M"/>
    <property type="match status" value="1"/>
</dbReference>
<dbReference type="NCBIfam" id="NF001126">
    <property type="entry name" value="PRK00139.1-4"/>
    <property type="match status" value="1"/>
</dbReference>
<feature type="binding site" evidence="12">
    <location>
        <position position="179"/>
    </location>
    <ligand>
        <name>UDP-N-acetyl-alpha-D-muramoyl-L-alanyl-D-glutamate</name>
        <dbReference type="ChEBI" id="CHEBI:83900"/>
    </ligand>
</feature>
<dbReference type="InterPro" id="IPR000713">
    <property type="entry name" value="Mur_ligase_N"/>
</dbReference>
<dbReference type="PANTHER" id="PTHR23135:SF4">
    <property type="entry name" value="UDP-N-ACETYLMURAMOYL-L-ALANYL-D-GLUTAMATE--2,6-DIAMINOPIMELATE LIGASE MURE HOMOLOG, CHLOROPLASTIC"/>
    <property type="match status" value="1"/>
</dbReference>
<reference evidence="17 18" key="1">
    <citation type="submission" date="2021-02" db="EMBL/GenBank/DDBJ databases">
        <title>Alicyclobacillus curvatus sp. nov. and Alicyclobacillus mengziensis sp. nov., two acidophilic bacteria isolated from acid mine drainage.</title>
        <authorList>
            <person name="Huang Y."/>
        </authorList>
    </citation>
    <scope>NUCLEOTIDE SEQUENCE [LARGE SCALE GENOMIC DNA]</scope>
    <source>
        <strain evidence="17 18">S30H14</strain>
    </source>
</reference>
<evidence type="ECO:0000256" key="5">
    <source>
        <dbReference type="ARBA" id="ARBA00022618"/>
    </source>
</evidence>
<keyword evidence="6 12" id="KW-0547">Nucleotide-binding</keyword>
<dbReference type="InterPro" id="IPR036615">
    <property type="entry name" value="Mur_ligase_C_dom_sf"/>
</dbReference>
<dbReference type="GO" id="GO:0009252">
    <property type="term" value="P:peptidoglycan biosynthetic process"/>
    <property type="evidence" value="ECO:0007669"/>
    <property type="project" value="UniProtKB-UniRule"/>
</dbReference>
<comment type="subcellular location">
    <subcellularLocation>
        <location evidence="12 13">Cytoplasm</location>
    </subcellularLocation>
</comment>
<dbReference type="SUPFAM" id="SSF63418">
    <property type="entry name" value="MurE/MurF N-terminal domain"/>
    <property type="match status" value="1"/>
</dbReference>
<dbReference type="AlphaFoldDB" id="A0A9X7Z6B2"/>
<evidence type="ECO:0000313" key="18">
    <source>
        <dbReference type="Proteomes" id="UP000663505"/>
    </source>
</evidence>
<evidence type="ECO:0000256" key="4">
    <source>
        <dbReference type="ARBA" id="ARBA00022598"/>
    </source>
</evidence>
<evidence type="ECO:0000256" key="9">
    <source>
        <dbReference type="ARBA" id="ARBA00022984"/>
    </source>
</evidence>
<evidence type="ECO:0000259" key="16">
    <source>
        <dbReference type="Pfam" id="PF08245"/>
    </source>
</evidence>
<keyword evidence="18" id="KW-1185">Reference proteome</keyword>
<dbReference type="Gene3D" id="3.40.1190.10">
    <property type="entry name" value="Mur-like, catalytic domain"/>
    <property type="match status" value="1"/>
</dbReference>
<comment type="similarity">
    <text evidence="2 12">Belongs to the MurCDEF family. MurE subfamily.</text>
</comment>
<dbReference type="InterPro" id="IPR036565">
    <property type="entry name" value="Mur-like_cat_sf"/>
</dbReference>
<sequence length="504" mass="55616">MNLEVLLSALDYSCAYQLHHIAIQNISFDSRTVRLGDLFVCLTGHLEDGHRYADDAIRRGAAAILAERELEVPSAVPVIVVPDTRAALATIAARYYDHPSRKLKLIGVTGTNGKTTSVHLLEHILNRLGHLTGSVGTMGMKVGKHFEKTQNTTPESLEIQRHLAAMVQSGAEYAVIEASSHALAMGRLRHCDFHAAIFTNLTHDHLDYHKTMTAYRDAKKLLFTSLRPATNGQAPFAVLNCDDPWSEDYASATHATILRYGLSKGADVRASDIRITPSSTSFTVTTNGRQRTVKWQLPGHHNVYNALAAICTGLAENIPLDRFISALEEFRGVEGRFDSFQSETGVTVIVDYAHTPDALQQLLVTVRRVISGQIYCVFGCEGDRDTEKRPIMAQIALEYSSYPILTLDHTRNEDPERILHDMILGYDQNGVSPARYAVIPDRRAAIWAALERAGQGDAVVIAGKGHETVQIIGSTVRPFNDKQVALDFFKHEATSTTKQKLLVP</sequence>
<dbReference type="HAMAP" id="MF_00208">
    <property type="entry name" value="MurE"/>
    <property type="match status" value="1"/>
</dbReference>
<keyword evidence="11 12" id="KW-0961">Cell wall biogenesis/degradation</keyword>
<name>A0A9X7Z6B2_9BACL</name>
<dbReference type="KEGG" id="afx:JZ786_22810"/>
<feature type="domain" description="Mur ligase N-terminal catalytic" evidence="14">
    <location>
        <begin position="23"/>
        <end position="96"/>
    </location>
</feature>
<dbReference type="RefSeq" id="WP_206656550.1">
    <property type="nucleotide sequence ID" value="NZ_CP071182.1"/>
</dbReference>
<comment type="function">
    <text evidence="12">Catalyzes the addition of an amino acid to the nucleotide precursor UDP-N-acetylmuramoyl-L-alanyl-D-glutamate (UMAG) in the biosynthesis of bacterial cell-wall peptidoglycan.</text>
</comment>
<evidence type="ECO:0000256" key="8">
    <source>
        <dbReference type="ARBA" id="ARBA00022960"/>
    </source>
</evidence>
<keyword evidence="8 12" id="KW-0133">Cell shape</keyword>
<proteinExistence type="inferred from homology"/>
<dbReference type="Pfam" id="PF01225">
    <property type="entry name" value="Mur_ligase"/>
    <property type="match status" value="1"/>
</dbReference>